<dbReference type="RefSeq" id="WP_097160416.1">
    <property type="nucleotide sequence ID" value="NZ_JBEPMQ010000014.1"/>
</dbReference>
<protein>
    <submittedName>
        <fullName evidence="1">Uncharacterized protein</fullName>
    </submittedName>
</protein>
<evidence type="ECO:0000313" key="2">
    <source>
        <dbReference type="Proteomes" id="UP000219546"/>
    </source>
</evidence>
<dbReference type="EMBL" id="OAOP01000011">
    <property type="protein sequence ID" value="SNX75319.1"/>
    <property type="molecule type" value="Genomic_DNA"/>
</dbReference>
<dbReference type="AlphaFoldDB" id="A0A285D6B4"/>
<reference evidence="1 2" key="1">
    <citation type="submission" date="2017-08" db="EMBL/GenBank/DDBJ databases">
        <authorList>
            <person name="de Groot N.N."/>
        </authorList>
    </citation>
    <scope>NUCLEOTIDE SEQUENCE [LARGE SCALE GENOMIC DNA]</scope>
    <source>
        <strain evidence="1 2">JC228</strain>
    </source>
</reference>
<name>A0A285D6B4_9BACI</name>
<gene>
    <name evidence="1" type="ORF">SAMN05877753_111154</name>
</gene>
<proteinExistence type="predicted"/>
<accession>A0A285D6B4</accession>
<dbReference type="Proteomes" id="UP000219546">
    <property type="component" value="Unassembled WGS sequence"/>
</dbReference>
<sequence length="306" mass="35234">MNLGEAKRKALSLMAEYSVDGVPIPDGENADYLNRMNRFADMAQKELATIKKIHASYPIAHNPIKPQQGLLKGFDLIQYLPGTDIIDQYPGSKAYYFEVDGVADVYIEENVAGVWTPLVTINNTTKGVFTAYKGLINASNPNNMIRLRFSGPYVYNLRNKALFAYSFPTADDVPIYRPYIRYEMPADFMELNKVIHETDPRAYKELVEYYWEGKRTFVLNYYLNGSFLIQYYRYPTTIDSTTPDTYEFEVDTEAQEAIPYYMASKAIFDENQTMATQLLNEYQVKLSRLTTDDNYGIQTISQLYVL</sequence>
<organism evidence="1 2">
    <name type="scientific">Bacillus oleivorans</name>
    <dbReference type="NCBI Taxonomy" id="1448271"/>
    <lineage>
        <taxon>Bacteria</taxon>
        <taxon>Bacillati</taxon>
        <taxon>Bacillota</taxon>
        <taxon>Bacilli</taxon>
        <taxon>Bacillales</taxon>
        <taxon>Bacillaceae</taxon>
        <taxon>Bacillus</taxon>
    </lineage>
</organism>
<keyword evidence="2" id="KW-1185">Reference proteome</keyword>
<dbReference type="OrthoDB" id="2990292at2"/>
<evidence type="ECO:0000313" key="1">
    <source>
        <dbReference type="EMBL" id="SNX75319.1"/>
    </source>
</evidence>